<proteinExistence type="predicted"/>
<evidence type="ECO:0000313" key="2">
    <source>
        <dbReference type="Proteomes" id="UP001163603"/>
    </source>
</evidence>
<dbReference type="Proteomes" id="UP001163603">
    <property type="component" value="Chromosome 9"/>
</dbReference>
<organism evidence="1 2">
    <name type="scientific">Pistacia integerrima</name>
    <dbReference type="NCBI Taxonomy" id="434235"/>
    <lineage>
        <taxon>Eukaryota</taxon>
        <taxon>Viridiplantae</taxon>
        <taxon>Streptophyta</taxon>
        <taxon>Embryophyta</taxon>
        <taxon>Tracheophyta</taxon>
        <taxon>Spermatophyta</taxon>
        <taxon>Magnoliopsida</taxon>
        <taxon>eudicotyledons</taxon>
        <taxon>Gunneridae</taxon>
        <taxon>Pentapetalae</taxon>
        <taxon>rosids</taxon>
        <taxon>malvids</taxon>
        <taxon>Sapindales</taxon>
        <taxon>Anacardiaceae</taxon>
        <taxon>Pistacia</taxon>
    </lineage>
</organism>
<comment type="caution">
    <text evidence="1">The sequence shown here is derived from an EMBL/GenBank/DDBJ whole genome shotgun (WGS) entry which is preliminary data.</text>
</comment>
<dbReference type="EMBL" id="CM047744">
    <property type="protein sequence ID" value="KAJ0028424.1"/>
    <property type="molecule type" value="Genomic_DNA"/>
</dbReference>
<keyword evidence="2" id="KW-1185">Reference proteome</keyword>
<reference evidence="2" key="1">
    <citation type="journal article" date="2023" name="G3 (Bethesda)">
        <title>Genome assembly and association tests identify interacting loci associated with vigor, precocity, and sex in interspecific pistachio rootstocks.</title>
        <authorList>
            <person name="Palmer W."/>
            <person name="Jacygrad E."/>
            <person name="Sagayaradj S."/>
            <person name="Cavanaugh K."/>
            <person name="Han R."/>
            <person name="Bertier L."/>
            <person name="Beede B."/>
            <person name="Kafkas S."/>
            <person name="Golino D."/>
            <person name="Preece J."/>
            <person name="Michelmore R."/>
        </authorList>
    </citation>
    <scope>NUCLEOTIDE SEQUENCE [LARGE SCALE GENOMIC DNA]</scope>
</reference>
<evidence type="ECO:0000313" key="1">
    <source>
        <dbReference type="EMBL" id="KAJ0028424.1"/>
    </source>
</evidence>
<accession>A0ACC0Y4M6</accession>
<protein>
    <submittedName>
        <fullName evidence="1">Uncharacterized protein</fullName>
    </submittedName>
</protein>
<name>A0ACC0Y4M6_9ROSI</name>
<sequence length="133" mass="15330">MAVVRQRRQLNLQLPLPESDRCPHLDRLQVLGHENGGTVYKVCHKRTDKIFALKVVHGESDSTLCRQVFREMEILRRIDSPFIVQCHGVFEKPSGDIAMVMEYMTPALSKHYCKKRGLSLKKNSHAWFLALTV</sequence>
<gene>
    <name evidence="1" type="ORF">Pint_36419</name>
</gene>